<feature type="transmembrane region" description="Helical" evidence="1">
    <location>
        <begin position="124"/>
        <end position="143"/>
    </location>
</feature>
<dbReference type="Pfam" id="PF02517">
    <property type="entry name" value="Rce1-like"/>
    <property type="match status" value="1"/>
</dbReference>
<evidence type="ECO:0000259" key="2">
    <source>
        <dbReference type="Pfam" id="PF02517"/>
    </source>
</evidence>
<evidence type="ECO:0000313" key="4">
    <source>
        <dbReference type="Proteomes" id="UP000184536"/>
    </source>
</evidence>
<feature type="transmembrane region" description="Helical" evidence="1">
    <location>
        <begin position="79"/>
        <end position="104"/>
    </location>
</feature>
<dbReference type="OrthoDB" id="4177129at2"/>
<feature type="transmembrane region" description="Helical" evidence="1">
    <location>
        <begin position="199"/>
        <end position="221"/>
    </location>
</feature>
<keyword evidence="4" id="KW-1185">Reference proteome</keyword>
<name>A0A1M6LTR5_9FIRM</name>
<dbReference type="PANTHER" id="PTHR43592">
    <property type="entry name" value="CAAX AMINO TERMINAL PROTEASE"/>
    <property type="match status" value="1"/>
</dbReference>
<evidence type="ECO:0000313" key="3">
    <source>
        <dbReference type="EMBL" id="SHJ74502.1"/>
    </source>
</evidence>
<keyword evidence="1" id="KW-1133">Transmembrane helix</keyword>
<dbReference type="STRING" id="1121919.SAMN02745975_02766"/>
<dbReference type="PANTHER" id="PTHR43592:SF15">
    <property type="entry name" value="CAAX AMINO TERMINAL PROTEASE FAMILY PROTEIN"/>
    <property type="match status" value="1"/>
</dbReference>
<reference evidence="4" key="1">
    <citation type="submission" date="2016-11" db="EMBL/GenBank/DDBJ databases">
        <authorList>
            <person name="Varghese N."/>
            <person name="Submissions S."/>
        </authorList>
    </citation>
    <scope>NUCLEOTIDE SEQUENCE [LARGE SCALE GENOMIC DNA]</scope>
    <source>
        <strain evidence="4">DSM 17957</strain>
    </source>
</reference>
<gene>
    <name evidence="3" type="ORF">SAMN02745975_02766</name>
</gene>
<dbReference type="GO" id="GO:0004175">
    <property type="term" value="F:endopeptidase activity"/>
    <property type="evidence" value="ECO:0007669"/>
    <property type="project" value="UniProtKB-ARBA"/>
</dbReference>
<protein>
    <recommendedName>
        <fullName evidence="2">CAAX prenyl protease 2/Lysostaphin resistance protein A-like domain-containing protein</fullName>
    </recommendedName>
</protein>
<keyword evidence="1" id="KW-0812">Transmembrane</keyword>
<dbReference type="EMBL" id="FQZV01000039">
    <property type="protein sequence ID" value="SHJ74502.1"/>
    <property type="molecule type" value="Genomic_DNA"/>
</dbReference>
<dbReference type="AlphaFoldDB" id="A0A1M6LTR5"/>
<dbReference type="RefSeq" id="WP_110941844.1">
    <property type="nucleotide sequence ID" value="NZ_FQZV01000039.1"/>
</dbReference>
<accession>A0A1M6LTR5</accession>
<feature type="transmembrane region" description="Helical" evidence="1">
    <location>
        <begin position="150"/>
        <end position="170"/>
    </location>
</feature>
<dbReference type="GO" id="GO:0080120">
    <property type="term" value="P:CAAX-box protein maturation"/>
    <property type="evidence" value="ECO:0007669"/>
    <property type="project" value="UniProtKB-ARBA"/>
</dbReference>
<organism evidence="3 4">
    <name type="scientific">Geosporobacter subterraneus DSM 17957</name>
    <dbReference type="NCBI Taxonomy" id="1121919"/>
    <lineage>
        <taxon>Bacteria</taxon>
        <taxon>Bacillati</taxon>
        <taxon>Bacillota</taxon>
        <taxon>Clostridia</taxon>
        <taxon>Peptostreptococcales</taxon>
        <taxon>Thermotaleaceae</taxon>
        <taxon>Geosporobacter</taxon>
    </lineage>
</organism>
<feature type="domain" description="CAAX prenyl protease 2/Lysostaphin resistance protein A-like" evidence="2">
    <location>
        <begin position="124"/>
        <end position="209"/>
    </location>
</feature>
<proteinExistence type="predicted"/>
<sequence>MNDLIEDKRIGIRGINTLYFLTALLLISLGAAFQERDVLKGLLFTEYVLVLLPPLVYIKLKGDSLKRVLRLNGLRLKHVMLVILITILSYPVALFFNLVGMTLLSTFGEIMQPPIPTAENLGEYFVLMLVIAVSAGICEEVFFRGLMLRGYEGLGTANAIFISSVLFGIFHFNLQNFLGPIVLGLIFGYLVYRTDSIFAGILGHITNNGVAVTLGYAANLLNERLLDPSIEAVQGAMPGTLQLIGAAFIVGIWAVVSGSLAYVLLRMIIRDTESRVKALSGEPAEKPKFSFFAYVPIILTLLLFVLFGYLQIAQMGMIQ</sequence>
<feature type="transmembrane region" description="Helical" evidence="1">
    <location>
        <begin position="39"/>
        <end position="58"/>
    </location>
</feature>
<evidence type="ECO:0000256" key="1">
    <source>
        <dbReference type="SAM" id="Phobius"/>
    </source>
</evidence>
<feature type="transmembrane region" description="Helical" evidence="1">
    <location>
        <begin position="291"/>
        <end position="312"/>
    </location>
</feature>
<keyword evidence="1" id="KW-0472">Membrane</keyword>
<feature type="transmembrane region" description="Helical" evidence="1">
    <location>
        <begin position="241"/>
        <end position="265"/>
    </location>
</feature>
<feature type="transmembrane region" description="Helical" evidence="1">
    <location>
        <begin position="12"/>
        <end position="33"/>
    </location>
</feature>
<feature type="transmembrane region" description="Helical" evidence="1">
    <location>
        <begin position="176"/>
        <end position="192"/>
    </location>
</feature>
<dbReference type="InterPro" id="IPR003675">
    <property type="entry name" value="Rce1/LyrA-like_dom"/>
</dbReference>
<dbReference type="Proteomes" id="UP000184536">
    <property type="component" value="Unassembled WGS sequence"/>
</dbReference>